<dbReference type="SMART" id="SM01217">
    <property type="entry name" value="Fn3_like"/>
    <property type="match status" value="1"/>
</dbReference>
<feature type="domain" description="Fibronectin type III-like" evidence="4">
    <location>
        <begin position="625"/>
        <end position="694"/>
    </location>
</feature>
<name>A0A9D1DPQ2_9FIRM</name>
<comment type="caution">
    <text evidence="5">The sequence shown here is derived from an EMBL/GenBank/DDBJ whole genome shotgun (WGS) entry which is preliminary data.</text>
</comment>
<dbReference type="GO" id="GO:0009044">
    <property type="term" value="F:xylan 1,4-beta-xylosidase activity"/>
    <property type="evidence" value="ECO:0007669"/>
    <property type="project" value="InterPro"/>
</dbReference>
<dbReference type="GO" id="GO:0046556">
    <property type="term" value="F:alpha-L-arabinofuranosidase activity"/>
    <property type="evidence" value="ECO:0007669"/>
    <property type="project" value="TreeGrafter"/>
</dbReference>
<dbReference type="InterPro" id="IPR044993">
    <property type="entry name" value="BXL"/>
</dbReference>
<evidence type="ECO:0000259" key="4">
    <source>
        <dbReference type="SMART" id="SM01217"/>
    </source>
</evidence>
<dbReference type="Pfam" id="PF00933">
    <property type="entry name" value="Glyco_hydro_3"/>
    <property type="match status" value="1"/>
</dbReference>
<dbReference type="GO" id="GO:0031222">
    <property type="term" value="P:arabinan catabolic process"/>
    <property type="evidence" value="ECO:0007669"/>
    <property type="project" value="TreeGrafter"/>
</dbReference>
<dbReference type="AlphaFoldDB" id="A0A9D1DPQ2"/>
<dbReference type="Gene3D" id="2.60.40.10">
    <property type="entry name" value="Immunoglobulins"/>
    <property type="match status" value="1"/>
</dbReference>
<dbReference type="InterPro" id="IPR017853">
    <property type="entry name" value="GH"/>
</dbReference>
<dbReference type="FunFam" id="2.60.40.10:FF:000495">
    <property type="entry name" value="Periplasmic beta-glucosidase"/>
    <property type="match status" value="1"/>
</dbReference>
<evidence type="ECO:0000313" key="5">
    <source>
        <dbReference type="EMBL" id="HIR56787.1"/>
    </source>
</evidence>
<dbReference type="PANTHER" id="PTHR42721">
    <property type="entry name" value="SUGAR HYDROLASE-RELATED"/>
    <property type="match status" value="1"/>
</dbReference>
<keyword evidence="3 5" id="KW-0378">Hydrolase</keyword>
<proteinExistence type="inferred from homology"/>
<dbReference type="EMBL" id="DVHF01000044">
    <property type="protein sequence ID" value="HIR56787.1"/>
    <property type="molecule type" value="Genomic_DNA"/>
</dbReference>
<dbReference type="Pfam" id="PF14310">
    <property type="entry name" value="Fn3-like"/>
    <property type="match status" value="1"/>
</dbReference>
<evidence type="ECO:0000256" key="3">
    <source>
        <dbReference type="ARBA" id="ARBA00022801"/>
    </source>
</evidence>
<dbReference type="InterPro" id="IPR036962">
    <property type="entry name" value="Glyco_hydro_3_N_sf"/>
</dbReference>
<dbReference type="Proteomes" id="UP000886785">
    <property type="component" value="Unassembled WGS sequence"/>
</dbReference>
<dbReference type="PRINTS" id="PR00133">
    <property type="entry name" value="GLHYDRLASE3"/>
</dbReference>
<dbReference type="InterPro" id="IPR001764">
    <property type="entry name" value="Glyco_hydro_3_N"/>
</dbReference>
<gene>
    <name evidence="5" type="ORF">IAA54_03895</name>
</gene>
<dbReference type="SUPFAM" id="SSF52279">
    <property type="entry name" value="Beta-D-glucan exohydrolase, C-terminal domain"/>
    <property type="match status" value="1"/>
</dbReference>
<dbReference type="InterPro" id="IPR026891">
    <property type="entry name" value="Fn3-like"/>
</dbReference>
<reference evidence="5" key="1">
    <citation type="submission" date="2020-10" db="EMBL/GenBank/DDBJ databases">
        <authorList>
            <person name="Gilroy R."/>
        </authorList>
    </citation>
    <scope>NUCLEOTIDE SEQUENCE</scope>
    <source>
        <strain evidence="5">ChiSjej1B19-7085</strain>
    </source>
</reference>
<protein>
    <submittedName>
        <fullName evidence="5">Glycoside hydrolase family 3 C-terminal domain-containing protein</fullName>
    </submittedName>
</protein>
<reference evidence="5" key="2">
    <citation type="journal article" date="2021" name="PeerJ">
        <title>Extensive microbial diversity within the chicken gut microbiome revealed by metagenomics and culture.</title>
        <authorList>
            <person name="Gilroy R."/>
            <person name="Ravi A."/>
            <person name="Getino M."/>
            <person name="Pursley I."/>
            <person name="Horton D.L."/>
            <person name="Alikhan N.F."/>
            <person name="Baker D."/>
            <person name="Gharbi K."/>
            <person name="Hall N."/>
            <person name="Watson M."/>
            <person name="Adriaenssens E.M."/>
            <person name="Foster-Nyarko E."/>
            <person name="Jarju S."/>
            <person name="Secka A."/>
            <person name="Antonio M."/>
            <person name="Oren A."/>
            <person name="Chaudhuri R.R."/>
            <person name="La Ragione R."/>
            <person name="Hildebrand F."/>
            <person name="Pallen M.J."/>
        </authorList>
    </citation>
    <scope>NUCLEOTIDE SEQUENCE</scope>
    <source>
        <strain evidence="5">ChiSjej1B19-7085</strain>
    </source>
</reference>
<organism evidence="5 6">
    <name type="scientific">Candidatus Gallacutalibacter pullicola</name>
    <dbReference type="NCBI Taxonomy" id="2840830"/>
    <lineage>
        <taxon>Bacteria</taxon>
        <taxon>Bacillati</taxon>
        <taxon>Bacillota</taxon>
        <taxon>Clostridia</taxon>
        <taxon>Eubacteriales</taxon>
        <taxon>Candidatus Gallacutalibacter</taxon>
    </lineage>
</organism>
<dbReference type="InterPro" id="IPR002772">
    <property type="entry name" value="Glyco_hydro_3_C"/>
</dbReference>
<dbReference type="InterPro" id="IPR013783">
    <property type="entry name" value="Ig-like_fold"/>
</dbReference>
<comment type="similarity">
    <text evidence="1">Belongs to the glycosyl hydrolase 3 family.</text>
</comment>
<dbReference type="GO" id="GO:0045493">
    <property type="term" value="P:xylan catabolic process"/>
    <property type="evidence" value="ECO:0007669"/>
    <property type="project" value="InterPro"/>
</dbReference>
<dbReference type="Gene3D" id="3.40.50.1700">
    <property type="entry name" value="Glycoside hydrolase family 3 C-terminal domain"/>
    <property type="match status" value="1"/>
</dbReference>
<sequence>MESTPKYLDASLSFEERAADLVSRMTLDEKASQLTYHSAAVERLGIPEYNWWNEALHGVARAGTATVFPQAIALAAMFDDDELFQIADIISTEARAKYNAYSAEGDRDIYKGLTMWSPNVNIFRDPRWGRGHETYGEDPYLTSRLGVAFVKGLQGDDPKYLKTAACAKHFAVHSGPESERHEFNACPTQKDLWETYLPAFEACVKEAKVEAVMGAYNRTLGEPCCANKLLMDDILRGQWGFKGHYVSDCWALLDFHEHHKVTKNIQESAALALKRGCDVNCGSVYVHVLSALQEGLITEAEIDRAVTRLMTSRIKLGMYEGVEKYDAIGYDQNDSPAHRAANLKASCKTMTLLKNDGVLPLCKDNIKKGVAVIGPNADSRIMLAGNYHGTSSHYVTILDGITAYLGDAARVYYSEGCHKYKDRVEPLARPGDRIAEAVFCAKHSDAAVVCLGLDETMEGEESHQSTGFGAAGDREAIELPGEQLDLLKAVQATGVPTILVLCAGSAMALGWAQENVNAIVDAWYPGAEGGNAVAKLLFGDYSPAGRLPVTFYHSTDELPDFHDYSMKGRTYRYLTAEPLYPFGYGLSYTSFAYSDLKLSADKIANGDPVTVSVKVRNTGKMDGDEVVELYIKDNEASVDVPHFSLCGFKRITLAAGEEKEVSLTIRPESMRIVDNDGKRYIEPGTFTVYAGGSAPDALSARLTGSAPLSAVFTVL</sequence>
<dbReference type="Pfam" id="PF01915">
    <property type="entry name" value="Glyco_hydro_3_C"/>
    <property type="match status" value="1"/>
</dbReference>
<dbReference type="InterPro" id="IPR036881">
    <property type="entry name" value="Glyco_hydro_3_C_sf"/>
</dbReference>
<dbReference type="Gene3D" id="3.20.20.300">
    <property type="entry name" value="Glycoside hydrolase, family 3, N-terminal domain"/>
    <property type="match status" value="1"/>
</dbReference>
<dbReference type="SUPFAM" id="SSF51445">
    <property type="entry name" value="(Trans)glycosidases"/>
    <property type="match status" value="1"/>
</dbReference>
<evidence type="ECO:0000256" key="1">
    <source>
        <dbReference type="ARBA" id="ARBA00005336"/>
    </source>
</evidence>
<evidence type="ECO:0000313" key="6">
    <source>
        <dbReference type="Proteomes" id="UP000886785"/>
    </source>
</evidence>
<keyword evidence="2" id="KW-0732">Signal</keyword>
<accession>A0A9D1DPQ2</accession>
<dbReference type="PANTHER" id="PTHR42721:SF3">
    <property type="entry name" value="BETA-D-XYLOSIDASE 5-RELATED"/>
    <property type="match status" value="1"/>
</dbReference>
<dbReference type="GO" id="GO:0008422">
    <property type="term" value="F:beta-glucosidase activity"/>
    <property type="evidence" value="ECO:0007669"/>
    <property type="project" value="UniProtKB-ARBA"/>
</dbReference>
<evidence type="ECO:0000256" key="2">
    <source>
        <dbReference type="ARBA" id="ARBA00022729"/>
    </source>
</evidence>